<dbReference type="KEGG" id="pbh:AAW51_3036"/>
<accession>A0A0G3BJY4</accession>
<name>A0A0G3BJY4_9BURK</name>
<organism evidence="2 3">
    <name type="scientific">Caldimonas brevitalea</name>
    <dbReference type="NCBI Taxonomy" id="413882"/>
    <lineage>
        <taxon>Bacteria</taxon>
        <taxon>Pseudomonadati</taxon>
        <taxon>Pseudomonadota</taxon>
        <taxon>Betaproteobacteria</taxon>
        <taxon>Burkholderiales</taxon>
        <taxon>Sphaerotilaceae</taxon>
        <taxon>Caldimonas</taxon>
    </lineage>
</organism>
<dbReference type="STRING" id="413882.AAW51_3036"/>
<dbReference type="Proteomes" id="UP000035352">
    <property type="component" value="Chromosome"/>
</dbReference>
<evidence type="ECO:0008006" key="4">
    <source>
        <dbReference type="Google" id="ProtNLM"/>
    </source>
</evidence>
<evidence type="ECO:0000256" key="1">
    <source>
        <dbReference type="SAM" id="Phobius"/>
    </source>
</evidence>
<dbReference type="AlphaFoldDB" id="A0A0G3BJY4"/>
<reference evidence="2 3" key="1">
    <citation type="submission" date="2015-05" db="EMBL/GenBank/DDBJ databases">
        <authorList>
            <person name="Tang B."/>
            <person name="Yu Y."/>
        </authorList>
    </citation>
    <scope>NUCLEOTIDE SEQUENCE [LARGE SCALE GENOMIC DNA]</scope>
    <source>
        <strain evidence="2 3">DSM 7029</strain>
    </source>
</reference>
<dbReference type="EMBL" id="CP011371">
    <property type="protein sequence ID" value="AKJ29727.1"/>
    <property type="molecule type" value="Genomic_DNA"/>
</dbReference>
<dbReference type="PATRIC" id="fig|413882.6.peg.3170"/>
<keyword evidence="3" id="KW-1185">Reference proteome</keyword>
<feature type="transmembrane region" description="Helical" evidence="1">
    <location>
        <begin position="12"/>
        <end position="32"/>
    </location>
</feature>
<dbReference type="NCBIfam" id="TIGR02532">
    <property type="entry name" value="IV_pilin_GFxxxE"/>
    <property type="match status" value="1"/>
</dbReference>
<keyword evidence="1" id="KW-0812">Transmembrane</keyword>
<dbReference type="InterPro" id="IPR012902">
    <property type="entry name" value="N_methyl_site"/>
</dbReference>
<dbReference type="RefSeq" id="WP_047195272.1">
    <property type="nucleotide sequence ID" value="NZ_CP011371.1"/>
</dbReference>
<sequence length="219" mass="23399">MRVAGLGRRAAGFTLIEMLAAVAVGSLLVYLLSQTLTLTQQGLSRATRLGDQRMQEETADRVLRGLLGQLLPASPGRATTALHGSASFVEFSTLPPQSRWSDGVLQARLAVEPDGPSRHALVLTLTSPAAAPMPPARVERRVLLSGLATARLTYYYTDSGRDRLAATPIDPHRLPELVVADWTYSDGGARQGGEIAVRPRVQAPGDCDLDMTTATCRPS</sequence>
<keyword evidence="1" id="KW-0472">Membrane</keyword>
<dbReference type="Pfam" id="PF07963">
    <property type="entry name" value="N_methyl"/>
    <property type="match status" value="1"/>
</dbReference>
<protein>
    <recommendedName>
        <fullName evidence="4">Prepilin-type N-terminal cleavage/methylation domain-containing protein</fullName>
    </recommendedName>
</protein>
<evidence type="ECO:0000313" key="3">
    <source>
        <dbReference type="Proteomes" id="UP000035352"/>
    </source>
</evidence>
<evidence type="ECO:0000313" key="2">
    <source>
        <dbReference type="EMBL" id="AKJ29727.1"/>
    </source>
</evidence>
<proteinExistence type="predicted"/>
<gene>
    <name evidence="2" type="ORF">AAW51_3036</name>
</gene>
<keyword evidence="1" id="KW-1133">Transmembrane helix</keyword>